<dbReference type="EC" id="4.3.2.10" evidence="10"/>
<evidence type="ECO:0000256" key="9">
    <source>
        <dbReference type="ARBA" id="ARBA00049534"/>
    </source>
</evidence>
<keyword evidence="3 10" id="KW-0028">Amino-acid biosynthesis</keyword>
<dbReference type="EMBL" id="LXQC01000149">
    <property type="protein sequence ID" value="TFE67697.1"/>
    <property type="molecule type" value="Genomic_DNA"/>
</dbReference>
<dbReference type="Proteomes" id="UP000297713">
    <property type="component" value="Unassembled WGS sequence"/>
</dbReference>
<keyword evidence="5 10" id="KW-0315">Glutamine amidotransferase</keyword>
<evidence type="ECO:0000256" key="5">
    <source>
        <dbReference type="ARBA" id="ARBA00022962"/>
    </source>
</evidence>
<keyword evidence="7 10" id="KW-0456">Lyase</keyword>
<dbReference type="RefSeq" id="WP_242524340.1">
    <property type="nucleotide sequence ID" value="NZ_CP065957.1"/>
</dbReference>
<evidence type="ECO:0000256" key="11">
    <source>
        <dbReference type="PIRSR" id="PIRSR000495-1"/>
    </source>
</evidence>
<reference evidence="13 14" key="1">
    <citation type="submission" date="2016-05" db="EMBL/GenBank/DDBJ databases">
        <title>Diversity and Homogeneity among Thermoacidophilic Verrucomicrobia Methanotrophs Linked with Geographical Origin.</title>
        <authorList>
            <person name="Erikstad H.-A."/>
            <person name="Smestad N.B."/>
            <person name="Ceballos R.M."/>
            <person name="Birkeland N.-K."/>
        </authorList>
    </citation>
    <scope>NUCLEOTIDE SEQUENCE [LARGE SCALE GENOMIC DNA]</scope>
    <source>
        <strain evidence="13 14">Phi</strain>
    </source>
</reference>
<name>A0A4Y8PA40_9BACT</name>
<feature type="active site" evidence="10 11">
    <location>
        <position position="198"/>
    </location>
</feature>
<comment type="caution">
    <text evidence="13">The sequence shown here is derived from an EMBL/GenBank/DDBJ whole genome shotgun (WGS) entry which is preliminary data.</text>
</comment>
<comment type="subunit">
    <text evidence="2 10">Heterodimer of HisH and HisF.</text>
</comment>
<proteinExistence type="inferred from homology"/>
<evidence type="ECO:0000256" key="10">
    <source>
        <dbReference type="HAMAP-Rule" id="MF_00278"/>
    </source>
</evidence>
<comment type="subcellular location">
    <subcellularLocation>
        <location evidence="10">Cytoplasm</location>
    </subcellularLocation>
</comment>
<dbReference type="Pfam" id="PF00117">
    <property type="entry name" value="GATase"/>
    <property type="match status" value="1"/>
</dbReference>
<feature type="active site" evidence="10 11">
    <location>
        <position position="196"/>
    </location>
</feature>
<keyword evidence="6 10" id="KW-0368">Histidine biosynthesis</keyword>
<evidence type="ECO:0000256" key="1">
    <source>
        <dbReference type="ARBA" id="ARBA00005091"/>
    </source>
</evidence>
<keyword evidence="13" id="KW-0808">Transferase</keyword>
<dbReference type="PANTHER" id="PTHR42701">
    <property type="entry name" value="IMIDAZOLE GLYCEROL PHOSPHATE SYNTHASE SUBUNIT HISH"/>
    <property type="match status" value="1"/>
</dbReference>
<dbReference type="AlphaFoldDB" id="A0A4Y8PA40"/>
<evidence type="ECO:0000256" key="2">
    <source>
        <dbReference type="ARBA" id="ARBA00011152"/>
    </source>
</evidence>
<dbReference type="SUPFAM" id="SSF52317">
    <property type="entry name" value="Class I glutamine amidotransferase-like"/>
    <property type="match status" value="1"/>
</dbReference>
<dbReference type="PIRSF" id="PIRSF000495">
    <property type="entry name" value="Amidotransf_hisH"/>
    <property type="match status" value="1"/>
</dbReference>
<comment type="catalytic activity">
    <reaction evidence="9 10">
        <text>L-glutamine + H2O = L-glutamate + NH4(+)</text>
        <dbReference type="Rhea" id="RHEA:15889"/>
        <dbReference type="ChEBI" id="CHEBI:15377"/>
        <dbReference type="ChEBI" id="CHEBI:28938"/>
        <dbReference type="ChEBI" id="CHEBI:29985"/>
        <dbReference type="ChEBI" id="CHEBI:58359"/>
        <dbReference type="EC" id="3.5.1.2"/>
    </reaction>
</comment>
<dbReference type="NCBIfam" id="TIGR01855">
    <property type="entry name" value="IMP_synth_hisH"/>
    <property type="match status" value="1"/>
</dbReference>
<evidence type="ECO:0000256" key="6">
    <source>
        <dbReference type="ARBA" id="ARBA00023102"/>
    </source>
</evidence>
<evidence type="ECO:0000256" key="3">
    <source>
        <dbReference type="ARBA" id="ARBA00022605"/>
    </source>
</evidence>
<feature type="domain" description="Glutamine amidotransferase" evidence="12">
    <location>
        <begin position="17"/>
        <end position="212"/>
    </location>
</feature>
<keyword evidence="10" id="KW-0963">Cytoplasm</keyword>
<dbReference type="GO" id="GO:0000107">
    <property type="term" value="F:imidazoleglycerol-phosphate synthase activity"/>
    <property type="evidence" value="ECO:0007669"/>
    <property type="project" value="UniProtKB-UniRule"/>
</dbReference>
<keyword evidence="4 10" id="KW-0378">Hydrolase</keyword>
<dbReference type="GO" id="GO:0005737">
    <property type="term" value="C:cytoplasm"/>
    <property type="evidence" value="ECO:0007669"/>
    <property type="project" value="UniProtKB-SubCell"/>
</dbReference>
<dbReference type="PROSITE" id="PS51273">
    <property type="entry name" value="GATASE_TYPE_1"/>
    <property type="match status" value="1"/>
</dbReference>
<dbReference type="InterPro" id="IPR017926">
    <property type="entry name" value="GATASE"/>
</dbReference>
<comment type="pathway">
    <text evidence="1 10">Amino-acid biosynthesis; L-histidine biosynthesis; L-histidine from 5-phospho-alpha-D-ribose 1-diphosphate: step 5/9.</text>
</comment>
<dbReference type="InterPro" id="IPR010139">
    <property type="entry name" value="Imidazole-glycPsynth_HisH"/>
</dbReference>
<accession>A0A4Y8PA40</accession>
<dbReference type="UniPathway" id="UPA00031">
    <property type="reaction ID" value="UER00010"/>
</dbReference>
<evidence type="ECO:0000256" key="4">
    <source>
        <dbReference type="ARBA" id="ARBA00022801"/>
    </source>
</evidence>
<sequence>MQNRCNELDLSNLPVGIIDYGMGNLRSVENVLVTLGCRVERLLSAPSHTDFLAIVLPGVGAFGDCMKSLRNKGFLAFLEHWISRDLPFLGICLGYQILFEQSMESEGCEGLGIFEGRVVRFIEGKEKIPHIGWNSVQIAKKSSYLEDIVTGDYFYFVHSYYPDVLQKEIILLHTDYCGVNFSSAIAKGNLLATQFHPEKSHKKGIQLLSNFLNRAKMYWLLEKKVAK</sequence>
<dbReference type="InterPro" id="IPR029062">
    <property type="entry name" value="Class_I_gatase-like"/>
</dbReference>
<evidence type="ECO:0000313" key="14">
    <source>
        <dbReference type="Proteomes" id="UP000297713"/>
    </source>
</evidence>
<evidence type="ECO:0000259" key="12">
    <source>
        <dbReference type="Pfam" id="PF00117"/>
    </source>
</evidence>
<dbReference type="CDD" id="cd01748">
    <property type="entry name" value="GATase1_IGP_Synthase"/>
    <property type="match status" value="1"/>
</dbReference>
<dbReference type="HAMAP" id="MF_00278">
    <property type="entry name" value="HisH"/>
    <property type="match status" value="1"/>
</dbReference>
<gene>
    <name evidence="10" type="primary">hisH</name>
    <name evidence="13" type="ORF">A7Q10_09185</name>
</gene>
<organism evidence="13 14">
    <name type="scientific">Methylacidiphilum caldifontis</name>
    <dbReference type="NCBI Taxonomy" id="2795386"/>
    <lineage>
        <taxon>Bacteria</taxon>
        <taxon>Pseudomonadati</taxon>
        <taxon>Verrucomicrobiota</taxon>
        <taxon>Methylacidiphilae</taxon>
        <taxon>Methylacidiphilales</taxon>
        <taxon>Methylacidiphilaceae</taxon>
        <taxon>Methylacidiphilum (ex Ratnadevi et al. 2023)</taxon>
    </lineage>
</organism>
<dbReference type="GO" id="GO:0000105">
    <property type="term" value="P:L-histidine biosynthetic process"/>
    <property type="evidence" value="ECO:0007669"/>
    <property type="project" value="UniProtKB-UniRule"/>
</dbReference>
<dbReference type="Gene3D" id="3.40.50.880">
    <property type="match status" value="1"/>
</dbReference>
<comment type="function">
    <text evidence="10">IGPS catalyzes the conversion of PRFAR and glutamine to IGP, AICAR and glutamate. The HisH subunit catalyzes the hydrolysis of glutamine to glutamate and ammonia as part of the synthesis of IGP and AICAR. The resulting ammonia molecule is channeled to the active site of HisF.</text>
</comment>
<evidence type="ECO:0000256" key="7">
    <source>
        <dbReference type="ARBA" id="ARBA00023239"/>
    </source>
</evidence>
<evidence type="ECO:0000313" key="13">
    <source>
        <dbReference type="EMBL" id="TFE67697.1"/>
    </source>
</evidence>
<dbReference type="GO" id="GO:0016829">
    <property type="term" value="F:lyase activity"/>
    <property type="evidence" value="ECO:0007669"/>
    <property type="project" value="UniProtKB-KW"/>
</dbReference>
<dbReference type="EC" id="3.5.1.2" evidence="10"/>
<protein>
    <recommendedName>
        <fullName evidence="10">Imidazole glycerol phosphate synthase subunit HisH</fullName>
        <ecNumber evidence="10">4.3.2.10</ecNumber>
    </recommendedName>
    <alternativeName>
        <fullName evidence="10">IGP synthase glutaminase subunit</fullName>
        <ecNumber evidence="10">3.5.1.2</ecNumber>
    </alternativeName>
    <alternativeName>
        <fullName evidence="10">IGP synthase subunit HisH</fullName>
    </alternativeName>
    <alternativeName>
        <fullName evidence="10">ImGP synthase subunit HisH</fullName>
        <shortName evidence="10">IGPS subunit HisH</shortName>
    </alternativeName>
</protein>
<evidence type="ECO:0000256" key="8">
    <source>
        <dbReference type="ARBA" id="ARBA00047838"/>
    </source>
</evidence>
<dbReference type="GO" id="GO:0004359">
    <property type="term" value="F:glutaminase activity"/>
    <property type="evidence" value="ECO:0007669"/>
    <property type="project" value="UniProtKB-EC"/>
</dbReference>
<keyword evidence="14" id="KW-1185">Reference proteome</keyword>
<feature type="active site" description="Nucleophile" evidence="10 11">
    <location>
        <position position="92"/>
    </location>
</feature>
<comment type="catalytic activity">
    <reaction evidence="8 10">
        <text>5-[(5-phospho-1-deoxy-D-ribulos-1-ylimino)methylamino]-1-(5-phospho-beta-D-ribosyl)imidazole-4-carboxamide + L-glutamine = D-erythro-1-(imidazol-4-yl)glycerol 3-phosphate + 5-amino-1-(5-phospho-beta-D-ribosyl)imidazole-4-carboxamide + L-glutamate + H(+)</text>
        <dbReference type="Rhea" id="RHEA:24793"/>
        <dbReference type="ChEBI" id="CHEBI:15378"/>
        <dbReference type="ChEBI" id="CHEBI:29985"/>
        <dbReference type="ChEBI" id="CHEBI:58278"/>
        <dbReference type="ChEBI" id="CHEBI:58359"/>
        <dbReference type="ChEBI" id="CHEBI:58475"/>
        <dbReference type="ChEBI" id="CHEBI:58525"/>
        <dbReference type="EC" id="4.3.2.10"/>
    </reaction>
</comment>
<dbReference type="PANTHER" id="PTHR42701:SF1">
    <property type="entry name" value="IMIDAZOLE GLYCEROL PHOSPHATE SYNTHASE SUBUNIT HISH"/>
    <property type="match status" value="1"/>
</dbReference>